<keyword evidence="2" id="KW-0614">Plasmid</keyword>
<geneLocation type="plasmid" evidence="2 3">
    <name>P2</name>
</geneLocation>
<evidence type="ECO:0000313" key="3">
    <source>
        <dbReference type="Proteomes" id="UP000007575"/>
    </source>
</evidence>
<dbReference type="EMBL" id="CP002193">
    <property type="protein sequence ID" value="AFD27397.1"/>
    <property type="molecule type" value="Genomic_DNA"/>
</dbReference>
<keyword evidence="3" id="KW-1185">Reference proteome</keyword>
<accession>H8H1K0</accession>
<feature type="domain" description="CHAT" evidence="1">
    <location>
        <begin position="172"/>
        <end position="447"/>
    </location>
</feature>
<name>H8H1K0_DEIGI</name>
<sequence length="480" mass="53861">MLPPILQRRLDELTSRVGNGNFLAYSLQSFYWLLDDPELSPLVKLALEDHKKLNQNFTRSLESHYQEAVWLFNRLDASIEFKDIDRNNCMIQPNVPSPTYQTSRQRGLDIIAGQDLMSGAMPLTAPKIGEDRTKVGSLLTILEKAIIDHINDNPESIDDPDVVDLFLDLAYLTDKQNSLITQAQIRISGLAGNIIETLSRQHAALVGNPQRHASLNERARIMFQIPPHLNAEMSRVRDEVLNGEAPDEDFHRKVLSLWRTLFYDLADRLERKTTSTATTLLEVPHLLLLTANTAEAPLWVDREVKAVQTALWGSTDREALTLQVHPAATGRDFMPQLERYRPHLLHFSGHGDNESLCFINESGDIDAQDNALVVKALRLSQNLRVAVFMSCHSSGLAQAAVEHIDAAIGMNEEVDDADAPIFSAALYQAISQGRHLKDAFDLALLALEVEDGDTHIPNLFTREGIDPKEIYFQRISSKIL</sequence>
<dbReference type="AlphaFoldDB" id="H8H1K0"/>
<dbReference type="RefSeq" id="WP_014686493.1">
    <property type="nucleotide sequence ID" value="NC_017791.1"/>
</dbReference>
<protein>
    <submittedName>
        <fullName evidence="2">TIR protein</fullName>
    </submittedName>
</protein>
<dbReference type="Pfam" id="PF12770">
    <property type="entry name" value="CHAT"/>
    <property type="match status" value="1"/>
</dbReference>
<dbReference type="HOGENOM" id="CLU_568285_0_0_0"/>
<dbReference type="InterPro" id="IPR024983">
    <property type="entry name" value="CHAT_dom"/>
</dbReference>
<dbReference type="KEGG" id="dgo:DGo_PB0128"/>
<organism evidence="2 3">
    <name type="scientific">Deinococcus gobiensis (strain DSM 21396 / JCM 16679 / CGMCC 1.7299 / I-0)</name>
    <dbReference type="NCBI Taxonomy" id="745776"/>
    <lineage>
        <taxon>Bacteria</taxon>
        <taxon>Thermotogati</taxon>
        <taxon>Deinococcota</taxon>
        <taxon>Deinococci</taxon>
        <taxon>Deinococcales</taxon>
        <taxon>Deinococcaceae</taxon>
        <taxon>Deinococcus</taxon>
    </lineage>
</organism>
<evidence type="ECO:0000259" key="1">
    <source>
        <dbReference type="Pfam" id="PF12770"/>
    </source>
</evidence>
<reference evidence="2 3" key="1">
    <citation type="journal article" date="2012" name="PLoS ONE">
        <title>Genome sequence and transcriptome analysis of the radioresistant bacterium Deinococcus gobiensis: insights into the extreme environmental adaptations.</title>
        <authorList>
            <person name="Yuan M."/>
            <person name="Chen M."/>
            <person name="Zhang W."/>
            <person name="Lu W."/>
            <person name="Wang J."/>
            <person name="Yang M."/>
            <person name="Zhao P."/>
            <person name="Tang R."/>
            <person name="Li X."/>
            <person name="Hao Y."/>
            <person name="Zhou Z."/>
            <person name="Zhan Y."/>
            <person name="Yu H."/>
            <person name="Teng C."/>
            <person name="Yan Y."/>
            <person name="Ping S."/>
            <person name="Wang Y."/>
            <person name="Lin M."/>
        </authorList>
    </citation>
    <scope>NUCLEOTIDE SEQUENCE [LARGE SCALE GENOMIC DNA]</scope>
    <source>
        <strain evidence="3">DSM 21396 / JCM 16679 / CGMCC 1.7299 / I-0</strain>
        <plasmid evidence="2">P2</plasmid>
    </source>
</reference>
<dbReference type="Proteomes" id="UP000007575">
    <property type="component" value="Plasmid P2"/>
</dbReference>
<dbReference type="PATRIC" id="fig|745776.4.peg.3511"/>
<gene>
    <name evidence="2" type="ordered locus">DGo_PB0128</name>
</gene>
<proteinExistence type="predicted"/>
<evidence type="ECO:0000313" key="2">
    <source>
        <dbReference type="EMBL" id="AFD27397.1"/>
    </source>
</evidence>